<evidence type="ECO:0000259" key="4">
    <source>
        <dbReference type="SMART" id="SM00062"/>
    </source>
</evidence>
<protein>
    <submittedName>
        <fullName evidence="6">Extracellular solute-binding protein, family 3</fullName>
    </submittedName>
</protein>
<evidence type="ECO:0000259" key="5">
    <source>
        <dbReference type="SMART" id="SM00079"/>
    </source>
</evidence>
<evidence type="ECO:0000256" key="3">
    <source>
        <dbReference type="SAM" id="SignalP"/>
    </source>
</evidence>
<keyword evidence="1 3" id="KW-0732">Signal</keyword>
<dbReference type="SMART" id="SM00079">
    <property type="entry name" value="PBPe"/>
    <property type="match status" value="1"/>
</dbReference>
<name>A0A2N5ND42_9BACL</name>
<accession>A0A2N5ND42</accession>
<keyword evidence="7" id="KW-1185">Reference proteome</keyword>
<gene>
    <name evidence="6" type="ORF">B8V81_0399</name>
</gene>
<feature type="region of interest" description="Disordered" evidence="2">
    <location>
        <begin position="31"/>
        <end position="51"/>
    </location>
</feature>
<dbReference type="InterPro" id="IPR001638">
    <property type="entry name" value="Solute-binding_3/MltF_N"/>
</dbReference>
<dbReference type="GO" id="GO:0015276">
    <property type="term" value="F:ligand-gated monoatomic ion channel activity"/>
    <property type="evidence" value="ECO:0007669"/>
    <property type="project" value="InterPro"/>
</dbReference>
<dbReference type="SUPFAM" id="SSF53850">
    <property type="entry name" value="Periplasmic binding protein-like II"/>
    <property type="match status" value="1"/>
</dbReference>
<dbReference type="Gene3D" id="3.40.190.10">
    <property type="entry name" value="Periplasmic binding protein-like II"/>
    <property type="match status" value="2"/>
</dbReference>
<feature type="chain" id="PRO_5039296850" evidence="3">
    <location>
        <begin position="23"/>
        <end position="290"/>
    </location>
</feature>
<evidence type="ECO:0000256" key="1">
    <source>
        <dbReference type="ARBA" id="ARBA00022729"/>
    </source>
</evidence>
<feature type="domain" description="Ionotropic glutamate receptor C-terminal" evidence="5">
    <location>
        <begin position="62"/>
        <end position="285"/>
    </location>
</feature>
<dbReference type="Proteomes" id="UP000234789">
    <property type="component" value="Unassembled WGS sequence"/>
</dbReference>
<organism evidence="6 7">
    <name type="scientific">Paenibacillus pasadenensis</name>
    <dbReference type="NCBI Taxonomy" id="217090"/>
    <lineage>
        <taxon>Bacteria</taxon>
        <taxon>Bacillati</taxon>
        <taxon>Bacillota</taxon>
        <taxon>Bacilli</taxon>
        <taxon>Bacillales</taxon>
        <taxon>Paenibacillaceae</taxon>
        <taxon>Paenibacillus</taxon>
    </lineage>
</organism>
<dbReference type="EMBL" id="NFEZ01000001">
    <property type="protein sequence ID" value="PLT48267.1"/>
    <property type="molecule type" value="Genomic_DNA"/>
</dbReference>
<sequence>MMNKWTKKLGLIALISTTALLAACGGANGNAPAASPAPSASPGAEQPAAEGGQLADIKKAGVLKVGLMGTYAPYNFLNDNKEIDGFDADIAKEIAKRLGVQAEFAPQEFSGLIPSLQAKKIDVIISQVTITDERKKAIDFSQPYITNQVKVIVQEKNDAITKLADFKGHKIGVGLGTNDETYLRTTVLPEVGDFEIKTYDDVITTLQDLNAGRIDATINNLYALKPVVEKNGFQIKAVGEPIKSDRAGVALRKDNPDLLAAIDEALTGIKEDGTYKTIFVKWFGEEPPAE</sequence>
<dbReference type="PROSITE" id="PS51257">
    <property type="entry name" value="PROKAR_LIPOPROTEIN"/>
    <property type="match status" value="1"/>
</dbReference>
<dbReference type="InterPro" id="IPR001320">
    <property type="entry name" value="Iontro_rcpt_C"/>
</dbReference>
<feature type="signal peptide" evidence="3">
    <location>
        <begin position="1"/>
        <end position="22"/>
    </location>
</feature>
<dbReference type="RefSeq" id="WP_028598893.1">
    <property type="nucleotide sequence ID" value="NZ_BIMM01000058.1"/>
</dbReference>
<dbReference type="OrthoDB" id="8613538at2"/>
<dbReference type="PANTHER" id="PTHR35936:SF17">
    <property type="entry name" value="ARGININE-BINDING EXTRACELLULAR PROTEIN ARTP"/>
    <property type="match status" value="1"/>
</dbReference>
<dbReference type="AlphaFoldDB" id="A0A2N5ND42"/>
<reference evidence="6 7" key="1">
    <citation type="submission" date="2017-05" db="EMBL/GenBank/DDBJ databases">
        <title>Functional genome analysis of Paenibacillus pasadenensis strain R16: insights on endophytic life style and antifungal activity.</title>
        <authorList>
            <person name="Passera A."/>
            <person name="Marcolungo L."/>
            <person name="Casati P."/>
            <person name="Brasca M."/>
            <person name="Quaglino F."/>
            <person name="Delledonne M."/>
        </authorList>
    </citation>
    <scope>NUCLEOTIDE SEQUENCE [LARGE SCALE GENOMIC DNA]</scope>
    <source>
        <strain evidence="6 7">R16</strain>
    </source>
</reference>
<evidence type="ECO:0000256" key="2">
    <source>
        <dbReference type="SAM" id="MobiDB-lite"/>
    </source>
</evidence>
<feature type="domain" description="Solute-binding protein family 3/N-terminal" evidence="4">
    <location>
        <begin position="62"/>
        <end position="286"/>
    </location>
</feature>
<dbReference type="SMART" id="SM00062">
    <property type="entry name" value="PBPb"/>
    <property type="match status" value="1"/>
</dbReference>
<evidence type="ECO:0000313" key="7">
    <source>
        <dbReference type="Proteomes" id="UP000234789"/>
    </source>
</evidence>
<comment type="caution">
    <text evidence="6">The sequence shown here is derived from an EMBL/GenBank/DDBJ whole genome shotgun (WGS) entry which is preliminary data.</text>
</comment>
<proteinExistence type="predicted"/>
<dbReference type="GO" id="GO:0016020">
    <property type="term" value="C:membrane"/>
    <property type="evidence" value="ECO:0007669"/>
    <property type="project" value="InterPro"/>
</dbReference>
<evidence type="ECO:0000313" key="6">
    <source>
        <dbReference type="EMBL" id="PLT48267.1"/>
    </source>
</evidence>
<dbReference type="Pfam" id="PF00497">
    <property type="entry name" value="SBP_bac_3"/>
    <property type="match status" value="1"/>
</dbReference>
<dbReference type="PANTHER" id="PTHR35936">
    <property type="entry name" value="MEMBRANE-BOUND LYTIC MUREIN TRANSGLYCOSYLASE F"/>
    <property type="match status" value="1"/>
</dbReference>